<protein>
    <recommendedName>
        <fullName evidence="2">Putative zinc-finger domain-containing protein</fullName>
    </recommendedName>
</protein>
<feature type="compositionally biased region" description="Gly residues" evidence="1">
    <location>
        <begin position="449"/>
        <end position="463"/>
    </location>
</feature>
<feature type="compositionally biased region" description="Basic residues" evidence="1">
    <location>
        <begin position="374"/>
        <end position="391"/>
    </location>
</feature>
<evidence type="ECO:0000259" key="2">
    <source>
        <dbReference type="Pfam" id="PF13490"/>
    </source>
</evidence>
<reference evidence="3" key="1">
    <citation type="submission" date="2022-12" db="EMBL/GenBank/DDBJ databases">
        <title>Paraconexibacter alkalitolerans sp. nov. and Baekduia alba sp. nov., isolated from soil and emended description of the genera Paraconexibacter (Chun et al., 2020) and Baekduia (An et al., 2020).</title>
        <authorList>
            <person name="Vieira S."/>
            <person name="Huber K.J."/>
            <person name="Geppert A."/>
            <person name="Wolf J."/>
            <person name="Neumann-Schaal M."/>
            <person name="Muesken M."/>
            <person name="Overmann J."/>
        </authorList>
    </citation>
    <scope>NUCLEOTIDE SEQUENCE</scope>
    <source>
        <strain evidence="3">AEG42_29</strain>
    </source>
</reference>
<feature type="domain" description="Putative zinc-finger" evidence="2">
    <location>
        <begin position="222"/>
        <end position="252"/>
    </location>
</feature>
<organism evidence="3">
    <name type="scientific">Paraconexibacter sp. AEG42_29</name>
    <dbReference type="NCBI Taxonomy" id="2997339"/>
    <lineage>
        <taxon>Bacteria</taxon>
        <taxon>Bacillati</taxon>
        <taxon>Actinomycetota</taxon>
        <taxon>Thermoleophilia</taxon>
        <taxon>Solirubrobacterales</taxon>
        <taxon>Paraconexibacteraceae</taxon>
        <taxon>Paraconexibacter</taxon>
    </lineage>
</organism>
<proteinExistence type="predicted"/>
<dbReference type="Gene3D" id="1.10.10.1320">
    <property type="entry name" value="Anti-sigma factor, zinc-finger domain"/>
    <property type="match status" value="1"/>
</dbReference>
<gene>
    <name evidence="3" type="ORF">DSM112329_00782</name>
</gene>
<feature type="compositionally biased region" description="Pro residues" evidence="1">
    <location>
        <begin position="416"/>
        <end position="432"/>
    </location>
</feature>
<dbReference type="InterPro" id="IPR027383">
    <property type="entry name" value="Znf_put"/>
</dbReference>
<dbReference type="EMBL" id="CP114014">
    <property type="protein sequence ID" value="XAY03956.1"/>
    <property type="molecule type" value="Genomic_DNA"/>
</dbReference>
<accession>A0AAU7AR39</accession>
<feature type="region of interest" description="Disordered" evidence="1">
    <location>
        <begin position="352"/>
        <end position="463"/>
    </location>
</feature>
<name>A0AAU7AR39_9ACTN</name>
<feature type="compositionally biased region" description="Low complexity" evidence="1">
    <location>
        <begin position="393"/>
        <end position="415"/>
    </location>
</feature>
<dbReference type="InterPro" id="IPR041916">
    <property type="entry name" value="Anti_sigma_zinc_sf"/>
</dbReference>
<dbReference type="KEGG" id="parq:DSM112329_00782"/>
<dbReference type="Pfam" id="PF13490">
    <property type="entry name" value="zf-HC2"/>
    <property type="match status" value="1"/>
</dbReference>
<evidence type="ECO:0000256" key="1">
    <source>
        <dbReference type="SAM" id="MobiDB-lite"/>
    </source>
</evidence>
<evidence type="ECO:0000313" key="3">
    <source>
        <dbReference type="EMBL" id="XAY03956.1"/>
    </source>
</evidence>
<sequence length="463" mass="48524">MAVPARDSSESYEDYYRRNADQFTAFLRRTLGRQGEDVGGRVAVADTLQEAMLIAHTRWPELARVESDERDRCVYRCLRDAAGEALRREHGRLAKEHGRPRVVAFDFGLLHERDDDVTSARERELTTAVLGSMAADVAAAGQSGSRRELLDRAVLLAGLRALSEREVIVLIAVDHMGWEQDELAEHLELASVALRTVLFEARRVFYGVVRHAAGIELDEEERARLHAYQAGELAGRERRVARRHLQHCEACQGLVREMDRFGGGAQYALAPLPFVFGASALARRAPAKGTAGGAAAGLGLLGQAGAAKALGVTVAFLSVGAGVSGWLAERAPAPPPGRAEWGATLGVSSSLGTITAGLPAPRSTRPKVATPGPSKRKTTKRKTTRRSKRTVRASAAPSPEGAAAAPAAAQETAPVVPVPPAAAAPATTPPAPASNGTASSSGGSSSKSTGGGSATGGGEFFAG</sequence>
<feature type="compositionally biased region" description="Low complexity" evidence="1">
    <location>
        <begin position="433"/>
        <end position="448"/>
    </location>
</feature>
<dbReference type="AlphaFoldDB" id="A0AAU7AR39"/>
<dbReference type="RefSeq" id="WP_354700503.1">
    <property type="nucleotide sequence ID" value="NZ_CP114014.1"/>
</dbReference>